<evidence type="ECO:0000256" key="1">
    <source>
        <dbReference type="ARBA" id="ARBA00004123"/>
    </source>
</evidence>
<dbReference type="Pfam" id="PF00505">
    <property type="entry name" value="HMG_box"/>
    <property type="match status" value="1"/>
</dbReference>
<feature type="domain" description="HMG box" evidence="6">
    <location>
        <begin position="230"/>
        <end position="295"/>
    </location>
</feature>
<feature type="region of interest" description="Disordered" evidence="5">
    <location>
        <begin position="53"/>
        <end position="109"/>
    </location>
</feature>
<name>A0A3N2PRZ3_SODAK</name>
<dbReference type="Gene3D" id="1.10.30.10">
    <property type="entry name" value="High mobility group box domain"/>
    <property type="match status" value="2"/>
</dbReference>
<sequence length="309" mass="34653">MLTAIGRVAAARVLARSNLKLLVRTTTATTAAPFTYLKPTPARSFTTTQWTRAADEADDSTKSGASKKATKSTASQAAKKAAKPKSKPKPKRKPKKKAAKKRTMSRENQLKLEIRHLKAATLQDAPKKLPQTAWTVYTSEGIAQGMGAVTERMKQLSIEYKSLSSSELERLQEKADENKTANHEAYKAWLQQHDPETIYAANAARARLDRLLPEGRYKSYRTRIRDPRLPKRPRSAYTQFSQERWATGNLTGSPPELAKEIAAEYKALPASEKQKYIDLAEVDRERYVREMEIVLNKKVKSRSATPPSP</sequence>
<dbReference type="SUPFAM" id="SSF47095">
    <property type="entry name" value="HMG-box"/>
    <property type="match status" value="2"/>
</dbReference>
<feature type="compositionally biased region" description="Low complexity" evidence="5">
    <location>
        <begin position="62"/>
        <end position="79"/>
    </location>
</feature>
<feature type="DNA-binding region" description="HMG box" evidence="4">
    <location>
        <begin position="230"/>
        <end position="295"/>
    </location>
</feature>
<dbReference type="Proteomes" id="UP000272025">
    <property type="component" value="Unassembled WGS sequence"/>
</dbReference>
<dbReference type="AlphaFoldDB" id="A0A3N2PRZ3"/>
<organism evidence="7 8">
    <name type="scientific">Sodiomyces alkalinus (strain CBS 110278 / VKM F-3762 / F11)</name>
    <name type="common">Alkaliphilic filamentous fungus</name>
    <dbReference type="NCBI Taxonomy" id="1314773"/>
    <lineage>
        <taxon>Eukaryota</taxon>
        <taxon>Fungi</taxon>
        <taxon>Dikarya</taxon>
        <taxon>Ascomycota</taxon>
        <taxon>Pezizomycotina</taxon>
        <taxon>Sordariomycetes</taxon>
        <taxon>Hypocreomycetidae</taxon>
        <taxon>Glomerellales</taxon>
        <taxon>Plectosphaerellaceae</taxon>
        <taxon>Sodiomyces</taxon>
    </lineage>
</organism>
<keyword evidence="8" id="KW-1185">Reference proteome</keyword>
<evidence type="ECO:0000256" key="4">
    <source>
        <dbReference type="PROSITE-ProRule" id="PRU00267"/>
    </source>
</evidence>
<evidence type="ECO:0000256" key="3">
    <source>
        <dbReference type="ARBA" id="ARBA00023242"/>
    </source>
</evidence>
<evidence type="ECO:0000256" key="2">
    <source>
        <dbReference type="ARBA" id="ARBA00023125"/>
    </source>
</evidence>
<protein>
    <recommendedName>
        <fullName evidence="6">HMG box domain-containing protein</fullName>
    </recommendedName>
</protein>
<gene>
    <name evidence="7" type="ORF">SODALDRAFT_334368</name>
</gene>
<dbReference type="EMBL" id="ML119057">
    <property type="protein sequence ID" value="ROT37282.1"/>
    <property type="molecule type" value="Genomic_DNA"/>
</dbReference>
<dbReference type="GO" id="GO:0005634">
    <property type="term" value="C:nucleus"/>
    <property type="evidence" value="ECO:0007669"/>
    <property type="project" value="UniProtKB-SubCell"/>
</dbReference>
<comment type="subcellular location">
    <subcellularLocation>
        <location evidence="1">Nucleus</location>
    </subcellularLocation>
</comment>
<dbReference type="GO" id="GO:0003677">
    <property type="term" value="F:DNA binding"/>
    <property type="evidence" value="ECO:0007669"/>
    <property type="project" value="UniProtKB-UniRule"/>
</dbReference>
<dbReference type="InterPro" id="IPR050342">
    <property type="entry name" value="HMGB"/>
</dbReference>
<dbReference type="InterPro" id="IPR009071">
    <property type="entry name" value="HMG_box_dom"/>
</dbReference>
<feature type="compositionally biased region" description="Basic residues" evidence="5">
    <location>
        <begin position="80"/>
        <end position="103"/>
    </location>
</feature>
<keyword evidence="2 4" id="KW-0238">DNA-binding</keyword>
<dbReference type="OrthoDB" id="1919336at2759"/>
<dbReference type="PROSITE" id="PS50118">
    <property type="entry name" value="HMG_BOX_2"/>
    <property type="match status" value="1"/>
</dbReference>
<proteinExistence type="predicted"/>
<evidence type="ECO:0000313" key="8">
    <source>
        <dbReference type="Proteomes" id="UP000272025"/>
    </source>
</evidence>
<reference evidence="7 8" key="1">
    <citation type="journal article" date="2018" name="Mol. Ecol.">
        <title>The obligate alkalophilic soda-lake fungus Sodiomyces alkalinus has shifted to a protein diet.</title>
        <authorList>
            <person name="Grum-Grzhimaylo A.A."/>
            <person name="Falkoski D.L."/>
            <person name="van den Heuvel J."/>
            <person name="Valero-Jimenez C.A."/>
            <person name="Min B."/>
            <person name="Choi I.G."/>
            <person name="Lipzen A."/>
            <person name="Daum C.G."/>
            <person name="Aanen D.K."/>
            <person name="Tsang A."/>
            <person name="Henrissat B."/>
            <person name="Bilanenko E.N."/>
            <person name="de Vries R.P."/>
            <person name="van Kan J.A.L."/>
            <person name="Grigoriev I.V."/>
            <person name="Debets A.J.M."/>
        </authorList>
    </citation>
    <scope>NUCLEOTIDE SEQUENCE [LARGE SCALE GENOMIC DNA]</scope>
    <source>
        <strain evidence="7 8">F11</strain>
    </source>
</reference>
<dbReference type="STRING" id="1314773.A0A3N2PRZ3"/>
<dbReference type="PANTHER" id="PTHR48112:SF32">
    <property type="entry name" value="HIGH MOBILITY GROUP PROTEIN B3"/>
    <property type="match status" value="1"/>
</dbReference>
<keyword evidence="3 4" id="KW-0539">Nucleus</keyword>
<dbReference type="PANTHER" id="PTHR48112">
    <property type="entry name" value="HIGH MOBILITY GROUP PROTEIN DSP1"/>
    <property type="match status" value="1"/>
</dbReference>
<dbReference type="GeneID" id="39580666"/>
<dbReference type="InterPro" id="IPR036910">
    <property type="entry name" value="HMG_box_dom_sf"/>
</dbReference>
<dbReference type="RefSeq" id="XP_028465088.1">
    <property type="nucleotide sequence ID" value="XM_028612188.1"/>
</dbReference>
<evidence type="ECO:0000259" key="6">
    <source>
        <dbReference type="PROSITE" id="PS50118"/>
    </source>
</evidence>
<dbReference type="SMART" id="SM00398">
    <property type="entry name" value="HMG"/>
    <property type="match status" value="2"/>
</dbReference>
<evidence type="ECO:0000256" key="5">
    <source>
        <dbReference type="SAM" id="MobiDB-lite"/>
    </source>
</evidence>
<evidence type="ECO:0000313" key="7">
    <source>
        <dbReference type="EMBL" id="ROT37282.1"/>
    </source>
</evidence>
<accession>A0A3N2PRZ3</accession>